<evidence type="ECO:0000256" key="2">
    <source>
        <dbReference type="ARBA" id="ARBA00023127"/>
    </source>
</evidence>
<dbReference type="Pfam" id="PF00134">
    <property type="entry name" value="Cyclin_N"/>
    <property type="match status" value="1"/>
</dbReference>
<dbReference type="FunFam" id="1.10.472.10:FF:000003">
    <property type="entry name" value="G1/S-specific cyclin-D2"/>
    <property type="match status" value="1"/>
</dbReference>
<dbReference type="GO" id="GO:0051301">
    <property type="term" value="P:cell division"/>
    <property type="evidence" value="ECO:0007669"/>
    <property type="project" value="UniProtKB-KW"/>
</dbReference>
<evidence type="ECO:0000313" key="7">
    <source>
        <dbReference type="Proteomes" id="UP000298663"/>
    </source>
</evidence>
<dbReference type="Proteomes" id="UP000298663">
    <property type="component" value="Unassembled WGS sequence"/>
</dbReference>
<feature type="domain" description="Cyclin-like" evidence="5">
    <location>
        <begin position="151"/>
        <end position="235"/>
    </location>
</feature>
<evidence type="ECO:0000259" key="5">
    <source>
        <dbReference type="SMART" id="SM00385"/>
    </source>
</evidence>
<sequence length="432" mass="49714">MAKETLRSINNVFDVGPFMDKLVIREESDLLCTEWLDQSPSSTFQRTTNRKPNVLRMRLKNGASKDSTAWNTTFIQDCQVQAERRNEHLLEKKLSVPGFLSVLPEIDKTVHLDNRCFESMLFAEKLTKPRNDFFEKIQTDINRTTRRQAVCWLYDVCKAEKCDPTIFPLAISYFDRFCSVHSLRKQDVQVLATTCLFVASKILAPKPLMASRLCYYTDGAVSVDNLMSWEMLAVHKLDWNLCTPTAMEFFDQFVMREPAIGNTDRVFCDCVHQMQKNVELATLLPSHQAALALLYVTARNNSKIDSKAKDIVFRSTSLDKNMVSFYTTIIDRLHQNNFSDERITETISAEIIFAHEAELENNVNSKQLRTFIRSPLRRRSLRVTPNRPCPIVLQTSSFKRRRSDDICNTSTEHVPIYSKKLLASHDDSGISL</sequence>
<dbReference type="InterPro" id="IPR036915">
    <property type="entry name" value="Cyclin-like_sf"/>
</dbReference>
<organism evidence="6 7">
    <name type="scientific">Steinernema carpocapsae</name>
    <name type="common">Entomopathogenic nematode</name>
    <dbReference type="NCBI Taxonomy" id="34508"/>
    <lineage>
        <taxon>Eukaryota</taxon>
        <taxon>Metazoa</taxon>
        <taxon>Ecdysozoa</taxon>
        <taxon>Nematoda</taxon>
        <taxon>Chromadorea</taxon>
        <taxon>Rhabditida</taxon>
        <taxon>Tylenchina</taxon>
        <taxon>Panagrolaimomorpha</taxon>
        <taxon>Strongyloidoidea</taxon>
        <taxon>Steinernematidae</taxon>
        <taxon>Steinernema</taxon>
    </lineage>
</organism>
<dbReference type="OrthoDB" id="306099at2759"/>
<comment type="similarity">
    <text evidence="4">Belongs to the cyclin family.</text>
</comment>
<name>A0A4U5NA10_STECR</name>
<keyword evidence="7" id="KW-1185">Reference proteome</keyword>
<proteinExistence type="inferred from homology"/>
<protein>
    <recommendedName>
        <fullName evidence="5">Cyclin-like domain-containing protein</fullName>
    </recommendedName>
</protein>
<dbReference type="InterPro" id="IPR006671">
    <property type="entry name" value="Cyclin_N"/>
</dbReference>
<evidence type="ECO:0000256" key="4">
    <source>
        <dbReference type="RuleBase" id="RU000383"/>
    </source>
</evidence>
<dbReference type="InterPro" id="IPR013763">
    <property type="entry name" value="Cyclin-like_dom"/>
</dbReference>
<dbReference type="SMART" id="SM00385">
    <property type="entry name" value="CYCLIN"/>
    <property type="match status" value="1"/>
</dbReference>
<reference evidence="6 7" key="2">
    <citation type="journal article" date="2019" name="G3 (Bethesda)">
        <title>Hybrid Assembly of the Genome of the Entomopathogenic Nematode Steinernema carpocapsae Identifies the X-Chromosome.</title>
        <authorList>
            <person name="Serra L."/>
            <person name="Macchietto M."/>
            <person name="Macias-Munoz A."/>
            <person name="McGill C.J."/>
            <person name="Rodriguez I.M."/>
            <person name="Rodriguez B."/>
            <person name="Murad R."/>
            <person name="Mortazavi A."/>
        </authorList>
    </citation>
    <scope>NUCLEOTIDE SEQUENCE [LARGE SCALE GENOMIC DNA]</scope>
    <source>
        <strain evidence="6 7">ALL</strain>
    </source>
</reference>
<reference evidence="6 7" key="1">
    <citation type="journal article" date="2015" name="Genome Biol.">
        <title>Comparative genomics of Steinernema reveals deeply conserved gene regulatory networks.</title>
        <authorList>
            <person name="Dillman A.R."/>
            <person name="Macchietto M."/>
            <person name="Porter C.F."/>
            <person name="Rogers A."/>
            <person name="Williams B."/>
            <person name="Antoshechkin I."/>
            <person name="Lee M.M."/>
            <person name="Goodwin Z."/>
            <person name="Lu X."/>
            <person name="Lewis E.E."/>
            <person name="Goodrich-Blair H."/>
            <person name="Stock S.P."/>
            <person name="Adams B.J."/>
            <person name="Sternberg P.W."/>
            <person name="Mortazavi A."/>
        </authorList>
    </citation>
    <scope>NUCLEOTIDE SEQUENCE [LARGE SCALE GENOMIC DNA]</scope>
    <source>
        <strain evidence="6 7">ALL</strain>
    </source>
</reference>
<dbReference type="InterPro" id="IPR039361">
    <property type="entry name" value="Cyclin"/>
</dbReference>
<evidence type="ECO:0000256" key="3">
    <source>
        <dbReference type="ARBA" id="ARBA00023306"/>
    </source>
</evidence>
<dbReference type="AlphaFoldDB" id="A0A4U5NA10"/>
<dbReference type="PROSITE" id="PS00292">
    <property type="entry name" value="CYCLINS"/>
    <property type="match status" value="1"/>
</dbReference>
<evidence type="ECO:0000313" key="6">
    <source>
        <dbReference type="EMBL" id="TKR79829.1"/>
    </source>
</evidence>
<keyword evidence="2 4" id="KW-0195">Cyclin</keyword>
<dbReference type="STRING" id="34508.A0A4U5NA10"/>
<keyword evidence="3" id="KW-0131">Cell cycle</keyword>
<accession>A0A4U5NA10</accession>
<dbReference type="Gene3D" id="1.10.472.10">
    <property type="entry name" value="Cyclin-like"/>
    <property type="match status" value="2"/>
</dbReference>
<dbReference type="GO" id="GO:0000278">
    <property type="term" value="P:mitotic cell cycle"/>
    <property type="evidence" value="ECO:0007669"/>
    <property type="project" value="UniProtKB-ARBA"/>
</dbReference>
<dbReference type="PANTHER" id="PTHR10177">
    <property type="entry name" value="CYCLINS"/>
    <property type="match status" value="1"/>
</dbReference>
<dbReference type="EMBL" id="AZBU02000004">
    <property type="protein sequence ID" value="TKR79829.1"/>
    <property type="molecule type" value="Genomic_DNA"/>
</dbReference>
<gene>
    <name evidence="6" type="ORF">L596_013993</name>
</gene>
<comment type="caution">
    <text evidence="6">The sequence shown here is derived from an EMBL/GenBank/DDBJ whole genome shotgun (WGS) entry which is preliminary data.</text>
</comment>
<dbReference type="InterPro" id="IPR048258">
    <property type="entry name" value="Cyclins_cyclin-box"/>
</dbReference>
<dbReference type="SUPFAM" id="SSF47954">
    <property type="entry name" value="Cyclin-like"/>
    <property type="match status" value="1"/>
</dbReference>
<keyword evidence="1" id="KW-0132">Cell division</keyword>
<evidence type="ECO:0000256" key="1">
    <source>
        <dbReference type="ARBA" id="ARBA00022618"/>
    </source>
</evidence>